<evidence type="ECO:0000256" key="4">
    <source>
        <dbReference type="ARBA" id="ARBA00022692"/>
    </source>
</evidence>
<dbReference type="Proteomes" id="UP000246569">
    <property type="component" value="Unassembled WGS sequence"/>
</dbReference>
<dbReference type="PANTHER" id="PTHR23515">
    <property type="entry name" value="HIGH-AFFINITY NITRATE TRANSPORTER 2.3"/>
    <property type="match status" value="1"/>
</dbReference>
<feature type="transmembrane region" description="Helical" evidence="8">
    <location>
        <begin position="55"/>
        <end position="75"/>
    </location>
</feature>
<dbReference type="OrthoDB" id="9773404at2"/>
<evidence type="ECO:0000259" key="9">
    <source>
        <dbReference type="PROSITE" id="PS50850"/>
    </source>
</evidence>
<keyword evidence="3 8" id="KW-0813">Transport</keyword>
<evidence type="ECO:0000256" key="3">
    <source>
        <dbReference type="ARBA" id="ARBA00022448"/>
    </source>
</evidence>
<comment type="caution">
    <text evidence="10">The sequence shown here is derived from an EMBL/GenBank/DDBJ whole genome shotgun (WGS) entry which is preliminary data.</text>
</comment>
<name>A0A317N027_9GAMM</name>
<feature type="transmembrane region" description="Helical" evidence="8">
    <location>
        <begin position="107"/>
        <end position="128"/>
    </location>
</feature>
<keyword evidence="7 8" id="KW-0472">Membrane</keyword>
<feature type="transmembrane region" description="Helical" evidence="8">
    <location>
        <begin position="15"/>
        <end position="35"/>
    </location>
</feature>
<dbReference type="AlphaFoldDB" id="A0A317N027"/>
<gene>
    <name evidence="10" type="ORF">C7443_101330</name>
</gene>
<dbReference type="InterPro" id="IPR011701">
    <property type="entry name" value="MFS"/>
</dbReference>
<dbReference type="Gene3D" id="1.20.1250.20">
    <property type="entry name" value="MFS general substrate transporter like domains"/>
    <property type="match status" value="2"/>
</dbReference>
<proteinExistence type="inferred from homology"/>
<dbReference type="InterPro" id="IPR004737">
    <property type="entry name" value="NO3_transporter_NarK/NarU-like"/>
</dbReference>
<evidence type="ECO:0000256" key="1">
    <source>
        <dbReference type="ARBA" id="ARBA00004141"/>
    </source>
</evidence>
<dbReference type="NCBIfam" id="TIGR00886">
    <property type="entry name" value="2A0108"/>
    <property type="match status" value="1"/>
</dbReference>
<dbReference type="EMBL" id="QGTJ01000001">
    <property type="protein sequence ID" value="PWV65845.1"/>
    <property type="molecule type" value="Genomic_DNA"/>
</dbReference>
<dbReference type="Pfam" id="PF07690">
    <property type="entry name" value="MFS_1"/>
    <property type="match status" value="1"/>
</dbReference>
<feature type="transmembrane region" description="Helical" evidence="8">
    <location>
        <begin position="362"/>
        <end position="380"/>
    </location>
</feature>
<feature type="transmembrane region" description="Helical" evidence="8">
    <location>
        <begin position="174"/>
        <end position="194"/>
    </location>
</feature>
<feature type="transmembrane region" description="Helical" evidence="8">
    <location>
        <begin position="220"/>
        <end position="241"/>
    </location>
</feature>
<keyword evidence="11" id="KW-1185">Reference proteome</keyword>
<dbReference type="InterPro" id="IPR020846">
    <property type="entry name" value="MFS_dom"/>
</dbReference>
<feature type="transmembrane region" description="Helical" evidence="8">
    <location>
        <begin position="256"/>
        <end position="275"/>
    </location>
</feature>
<sequence>MSSPKLNLLSFSGNIRILHLSWIAFFISFVVWFNHAPLLAPIRDTFQLTEGQVKALLTLNVALTIPVRILIGMLVDKFGPRVMYSVLLAICGGLCFFFALAETYQQLALARLLLGCVGAGFVIGIRLISEWFPAKQVGFAEGIYGGWGNFGSAAAALSLPALALAFGGKDAWRWAVGVTGVISIIYSVIFYAMARDTPKGSTYFRPKKLGAMEVTSKGDFWLYILLQVPMTAALMVLTWKLSPAGFKLIDQTTTNLVYVALLALFTWNVWQVISVNRNILAGEVVPEIHRYKFKQVAILSAAYAIAFGSEIAVVSMLPLYFKDMYGLSLVQAGLVGSSFAIMNLIARPAGGLISDRIGRKRTMSIVMVGITCGYFGMSFMGQWPLWAAVTVTVINSFFVQAGCGAVYGIIPLIKRRLTGQIAGMSGAYGNVGSAVFLTVLSFVTPSVFFLVIAASALVVLGIVQLLDEPSGQMAEVMPDGSVQMIDVA</sequence>
<keyword evidence="5 8" id="KW-1133">Transmembrane helix</keyword>
<evidence type="ECO:0000256" key="6">
    <source>
        <dbReference type="ARBA" id="ARBA00023063"/>
    </source>
</evidence>
<evidence type="ECO:0000256" key="8">
    <source>
        <dbReference type="RuleBase" id="RU366033"/>
    </source>
</evidence>
<comment type="subcellular location">
    <subcellularLocation>
        <location evidence="8">Cell membrane</location>
        <topology evidence="8">Multi-pass membrane protein</topology>
    </subcellularLocation>
    <subcellularLocation>
        <location evidence="1">Membrane</location>
        <topology evidence="1">Multi-pass membrane protein</topology>
    </subcellularLocation>
</comment>
<evidence type="ECO:0000313" key="11">
    <source>
        <dbReference type="Proteomes" id="UP000246569"/>
    </source>
</evidence>
<organism evidence="10 11">
    <name type="scientific">Plasticicumulans acidivorans</name>
    <dbReference type="NCBI Taxonomy" id="886464"/>
    <lineage>
        <taxon>Bacteria</taxon>
        <taxon>Pseudomonadati</taxon>
        <taxon>Pseudomonadota</taxon>
        <taxon>Gammaproteobacteria</taxon>
        <taxon>Candidatus Competibacteraceae</taxon>
        <taxon>Plasticicumulans</taxon>
    </lineage>
</organism>
<keyword evidence="4 8" id="KW-0812">Transmembrane</keyword>
<evidence type="ECO:0000256" key="7">
    <source>
        <dbReference type="ARBA" id="ARBA00023136"/>
    </source>
</evidence>
<feature type="transmembrane region" description="Helical" evidence="8">
    <location>
        <begin position="386"/>
        <end position="409"/>
    </location>
</feature>
<dbReference type="InterPro" id="IPR036259">
    <property type="entry name" value="MFS_trans_sf"/>
</dbReference>
<dbReference type="InterPro" id="IPR044772">
    <property type="entry name" value="NO3_transporter"/>
</dbReference>
<feature type="domain" description="Major facilitator superfamily (MFS) profile" evidence="9">
    <location>
        <begin position="14"/>
        <end position="471"/>
    </location>
</feature>
<protein>
    <recommendedName>
        <fullName evidence="8">Nitrate/nitrite transporter</fullName>
    </recommendedName>
</protein>
<dbReference type="SUPFAM" id="SSF103473">
    <property type="entry name" value="MFS general substrate transporter"/>
    <property type="match status" value="1"/>
</dbReference>
<keyword evidence="8" id="KW-1003">Cell membrane</keyword>
<keyword evidence="6 8" id="KW-0534">Nitrate assimilation</keyword>
<feature type="transmembrane region" description="Helical" evidence="8">
    <location>
        <begin position="82"/>
        <end position="101"/>
    </location>
</feature>
<reference evidence="10 11" key="1">
    <citation type="submission" date="2018-05" db="EMBL/GenBank/DDBJ databases">
        <title>Genomic Encyclopedia of Type Strains, Phase IV (KMG-IV): sequencing the most valuable type-strain genomes for metagenomic binning, comparative biology and taxonomic classification.</title>
        <authorList>
            <person name="Goeker M."/>
        </authorList>
    </citation>
    <scope>NUCLEOTIDE SEQUENCE [LARGE SCALE GENOMIC DNA]</scope>
    <source>
        <strain evidence="10 11">DSM 23606</strain>
    </source>
</reference>
<accession>A0A317N027</accession>
<feature type="transmembrane region" description="Helical" evidence="8">
    <location>
        <begin position="296"/>
        <end position="321"/>
    </location>
</feature>
<dbReference type="RefSeq" id="WP_110016835.1">
    <property type="nucleotide sequence ID" value="NZ_QGTJ01000001.1"/>
</dbReference>
<dbReference type="GO" id="GO:0015112">
    <property type="term" value="F:nitrate transmembrane transporter activity"/>
    <property type="evidence" value="ECO:0007669"/>
    <property type="project" value="UniProtKB-UniRule"/>
</dbReference>
<dbReference type="GO" id="GO:0005886">
    <property type="term" value="C:plasma membrane"/>
    <property type="evidence" value="ECO:0007669"/>
    <property type="project" value="UniProtKB-SubCell"/>
</dbReference>
<evidence type="ECO:0000313" key="10">
    <source>
        <dbReference type="EMBL" id="PWV65845.1"/>
    </source>
</evidence>
<dbReference type="GO" id="GO:0015113">
    <property type="term" value="F:nitrite transmembrane transporter activity"/>
    <property type="evidence" value="ECO:0007669"/>
    <property type="project" value="InterPro"/>
</dbReference>
<evidence type="ECO:0000256" key="2">
    <source>
        <dbReference type="ARBA" id="ARBA00008432"/>
    </source>
</evidence>
<dbReference type="GO" id="GO:0042128">
    <property type="term" value="P:nitrate assimilation"/>
    <property type="evidence" value="ECO:0007669"/>
    <property type="project" value="UniProtKB-UniRule"/>
</dbReference>
<evidence type="ECO:0000256" key="5">
    <source>
        <dbReference type="ARBA" id="ARBA00022989"/>
    </source>
</evidence>
<feature type="transmembrane region" description="Helical" evidence="8">
    <location>
        <begin position="327"/>
        <end position="350"/>
    </location>
</feature>
<dbReference type="PROSITE" id="PS50850">
    <property type="entry name" value="MFS"/>
    <property type="match status" value="1"/>
</dbReference>
<comment type="similarity">
    <text evidence="2 8">Belongs to the major facilitator superfamily. Nitrate/nitrite porter (TC 2.A.1.8) family.</text>
</comment>